<accession>A0A934W4J3</accession>
<dbReference type="SUPFAM" id="SSF46785">
    <property type="entry name" value="Winged helix' DNA-binding domain"/>
    <property type="match status" value="1"/>
</dbReference>
<evidence type="ECO:0000313" key="2">
    <source>
        <dbReference type="EMBL" id="MBK4348334.1"/>
    </source>
</evidence>
<feature type="region of interest" description="Disordered" evidence="1">
    <location>
        <begin position="1"/>
        <end position="20"/>
    </location>
</feature>
<evidence type="ECO:0000313" key="3">
    <source>
        <dbReference type="Proteomes" id="UP000636458"/>
    </source>
</evidence>
<name>A0A934W4J3_9MICO</name>
<protein>
    <submittedName>
        <fullName evidence="2">Uncharacterized protein</fullName>
    </submittedName>
</protein>
<reference evidence="2" key="1">
    <citation type="submission" date="2021-01" db="EMBL/GenBank/DDBJ databases">
        <title>Lacisediminihabitans sp. nov. strain G11-30, isolated from Antarctic Soil.</title>
        <authorList>
            <person name="Li J."/>
        </authorList>
    </citation>
    <scope>NUCLEOTIDE SEQUENCE</scope>
    <source>
        <strain evidence="2">G11-30</strain>
    </source>
</reference>
<dbReference type="RefSeq" id="WP_200556551.1">
    <property type="nucleotide sequence ID" value="NZ_JAEPES010000004.1"/>
</dbReference>
<feature type="compositionally biased region" description="Polar residues" evidence="1">
    <location>
        <begin position="1"/>
        <end position="16"/>
    </location>
</feature>
<evidence type="ECO:0000256" key="1">
    <source>
        <dbReference type="SAM" id="MobiDB-lite"/>
    </source>
</evidence>
<dbReference type="InterPro" id="IPR036388">
    <property type="entry name" value="WH-like_DNA-bd_sf"/>
</dbReference>
<comment type="caution">
    <text evidence="2">The sequence shown here is derived from an EMBL/GenBank/DDBJ whole genome shotgun (WGS) entry which is preliminary data.</text>
</comment>
<dbReference type="EMBL" id="JAEPES010000004">
    <property type="protein sequence ID" value="MBK4348334.1"/>
    <property type="molecule type" value="Genomic_DNA"/>
</dbReference>
<keyword evidence="3" id="KW-1185">Reference proteome</keyword>
<proteinExistence type="predicted"/>
<gene>
    <name evidence="2" type="ORF">IV501_11875</name>
</gene>
<sequence>MSIFSPTRPSATSPDGTRNARDEVAELIGDDSYRYYPRAVELVIRSQVFSRNGLRDALRLDQKTANDLTRGLEAQHVIAAGGADELREVLIPLDELGATLSGLR</sequence>
<organism evidence="2 3">
    <name type="scientific">Lacisediminihabitans changchengi</name>
    <dbReference type="NCBI Taxonomy" id="2787634"/>
    <lineage>
        <taxon>Bacteria</taxon>
        <taxon>Bacillati</taxon>
        <taxon>Actinomycetota</taxon>
        <taxon>Actinomycetes</taxon>
        <taxon>Micrococcales</taxon>
        <taxon>Microbacteriaceae</taxon>
        <taxon>Lacisediminihabitans</taxon>
    </lineage>
</organism>
<dbReference type="Proteomes" id="UP000636458">
    <property type="component" value="Unassembled WGS sequence"/>
</dbReference>
<dbReference type="InterPro" id="IPR036390">
    <property type="entry name" value="WH_DNA-bd_sf"/>
</dbReference>
<dbReference type="AlphaFoldDB" id="A0A934W4J3"/>
<dbReference type="Gene3D" id="1.10.10.10">
    <property type="entry name" value="Winged helix-like DNA-binding domain superfamily/Winged helix DNA-binding domain"/>
    <property type="match status" value="1"/>
</dbReference>